<organism evidence="1 2">
    <name type="scientific">Salmonella bongori N268-08</name>
    <dbReference type="NCBI Taxonomy" id="1197719"/>
    <lineage>
        <taxon>Bacteria</taxon>
        <taxon>Pseudomonadati</taxon>
        <taxon>Pseudomonadota</taxon>
        <taxon>Gammaproteobacteria</taxon>
        <taxon>Enterobacterales</taxon>
        <taxon>Enterobacteriaceae</taxon>
        <taxon>Salmonella</taxon>
    </lineage>
</organism>
<protein>
    <submittedName>
        <fullName evidence="1">Uncharacterized protein</fullName>
    </submittedName>
</protein>
<dbReference type="EMBL" id="CP006608">
    <property type="protein sequence ID" value="AGR58772.1"/>
    <property type="molecule type" value="Genomic_DNA"/>
</dbReference>
<reference evidence="1 2" key="1">
    <citation type="submission" date="2013-07" db="EMBL/GenBank/DDBJ databases">
        <title>Genome sequence of Salmonella bongori N268-08 - a rare clinical isolate.</title>
        <authorList>
            <person name="Marti R."/>
            <person name="Hagens S."/>
            <person name="Loessner M.J."/>
            <person name="Klumpp J."/>
        </authorList>
    </citation>
    <scope>NUCLEOTIDE SEQUENCE [LARGE SCALE GENOMIC DNA]</scope>
    <source>
        <strain evidence="1 2">N268-08</strain>
    </source>
</reference>
<name>S5NEV8_SALBN</name>
<dbReference type="HOGENOM" id="CLU_3239254_0_0_6"/>
<dbReference type="AlphaFoldDB" id="S5NEV8"/>
<gene>
    <name evidence="1" type="ORF">A464_1586</name>
</gene>
<dbReference type="PATRIC" id="fig|1197719.3.peg.1581"/>
<proteinExistence type="predicted"/>
<evidence type="ECO:0000313" key="1">
    <source>
        <dbReference type="EMBL" id="AGR58772.1"/>
    </source>
</evidence>
<sequence>MKYYHFYGWHIFLLLLGPLFLLTLSDCNEGKKYLKVAFNMSFL</sequence>
<dbReference type="KEGG" id="sbz:A464_1586"/>
<evidence type="ECO:0000313" key="2">
    <source>
        <dbReference type="Proteomes" id="UP000015042"/>
    </source>
</evidence>
<accession>S5NEV8</accession>
<dbReference type="Proteomes" id="UP000015042">
    <property type="component" value="Chromosome"/>
</dbReference>